<sequence length="855" mass="94734">MCASEQGRKRPAARAAFRVPASPLICAQRIYAAAAKESPKKPLATASASELNVQRRSPLKRGESVLQVEAVPRVSPVAKRSARLVSSVTTPKHLGSKLKEGFVTPVPANKLRKHFSVENFIAPALAAGRSVLPAVQAVQAVQTIQAVQAVQAAQVALATHGTHAGQGMPGDSRAPGDSRVSGGSTGPVLSAEEEAAAPKSGIQAIQAARQTFYTPQDYKLVKPLQTVFMSTGLLSKRNCHVPSVPVLPPDTPCKRPVMFDIASQTQASTTPAAVGPTDTSFSSQEESFEGIDLSFLCNSSSSEFDCPLTPTKGVFLDNERFGKRWKIDSGLGYFSRSPTDPSLFHLSSKVSEPNVFSDSQSLTILPNCTSFKESSSPSSDLLTSRFRNVELVGSGEFSEVYEVEEKDSSVKFAVKKTKFAYSGSKERSRRLEEVNILRKLGRHEHIVELLDSWEQSKYLYIQMELCDNGSLDIFLQEYGRVARLDEFRVWKVMTELSLGLLHIHDSGYIHLDLKPANIFISFKGTLKIGDFGMASVWPVPVGTEREGDREYIAPEVLSSQQYDKPADIFSLGLVILEVAANIVLPQNGLSWQKLRSGDLSDAPRLSSSKITSFASESISHEQSEHRYIGHGGLDYIVKQMLAPEPLDRPTAKQILKTKEVVWVNKVRKAGAIIYEGDYGPEMYSTNNHDANGGWNIDITNSEKKSDICENSEYMNNAPPKTPLEPIPQYYYTPFKSSQLYSPKDLSFEENQAYRYYKKPVKEDPWKQLHTTPLKQYKSFNVLSDFITEMGRILPREETGCSAKHQRQLAKAIRRCRGIGLLSTVRRHPSYIESKRRPWTDVIAAVYRKNVEEKSS</sequence>
<organism evidence="1 2">
    <name type="scientific">Pneumocystis oryctolagi</name>
    <dbReference type="NCBI Taxonomy" id="42067"/>
    <lineage>
        <taxon>Eukaryota</taxon>
        <taxon>Fungi</taxon>
        <taxon>Dikarya</taxon>
        <taxon>Ascomycota</taxon>
        <taxon>Taphrinomycotina</taxon>
        <taxon>Pneumocystomycetes</taxon>
        <taxon>Pneumocystaceae</taxon>
        <taxon>Pneumocystis</taxon>
    </lineage>
</organism>
<dbReference type="EMBL" id="JABTEG010000002">
    <property type="protein sequence ID" value="KAG4305684.1"/>
    <property type="molecule type" value="Genomic_DNA"/>
</dbReference>
<gene>
    <name evidence="1" type="ORF">PORY_000594</name>
</gene>
<proteinExistence type="predicted"/>
<comment type="caution">
    <text evidence="1">The sequence shown here is derived from an EMBL/GenBank/DDBJ whole genome shotgun (WGS) entry which is preliminary data.</text>
</comment>
<keyword evidence="2" id="KW-1185">Reference proteome</keyword>
<evidence type="ECO:0000313" key="1">
    <source>
        <dbReference type="EMBL" id="KAG4305684.1"/>
    </source>
</evidence>
<reference evidence="1 2" key="1">
    <citation type="journal article" date="2021" name="Commun. Biol.">
        <title>Genomic insights into the host specific adaptation of the Pneumocystis genus.</title>
        <authorList>
            <person name="Cisse O.H."/>
            <person name="Ma L."/>
            <person name="Dekker J.P."/>
            <person name="Khil P.P."/>
            <person name="Youn J.-H."/>
            <person name="Brenchley J.M."/>
            <person name="Blair R."/>
            <person name="Pahar B."/>
            <person name="Chabe M."/>
            <person name="Van Rompay K.K.A."/>
            <person name="Keesler R."/>
            <person name="Sukura A."/>
            <person name="Hirsch V."/>
            <person name="Kutty G."/>
            <person name="Liu Y."/>
            <person name="Peng L."/>
            <person name="Chen J."/>
            <person name="Song J."/>
            <person name="Weissenbacher-Lang C."/>
            <person name="Xu J."/>
            <person name="Upham N.S."/>
            <person name="Stajich J.E."/>
            <person name="Cuomo C.A."/>
            <person name="Cushion M.T."/>
            <person name="Kovacs J.A."/>
        </authorList>
    </citation>
    <scope>NUCLEOTIDE SEQUENCE [LARGE SCALE GENOMIC DNA]</scope>
    <source>
        <strain evidence="1 2">RABM</strain>
    </source>
</reference>
<dbReference type="Proteomes" id="UP000768646">
    <property type="component" value="Unassembled WGS sequence"/>
</dbReference>
<name>A0ACB7CFL8_9ASCO</name>
<accession>A0ACB7CFL8</accession>
<evidence type="ECO:0000313" key="2">
    <source>
        <dbReference type="Proteomes" id="UP000768646"/>
    </source>
</evidence>
<protein>
    <submittedName>
        <fullName evidence="1">Uncharacterized protein</fullName>
    </submittedName>
</protein>